<dbReference type="PANTHER" id="PTHR45676:SF41">
    <property type="entry name" value="RING-H2 FINGER PROTEIN ATL66"/>
    <property type="match status" value="1"/>
</dbReference>
<sequence length="84" mass="10014">NLKKLFVHFNLNQFYLKEIPSILIEKNIKIDEEKCSICLNEFYINEETRKLIPCNHIFHKTCIDEWLNGNSTCPLCRNNIDNEV</sequence>
<proteinExistence type="predicted"/>
<evidence type="ECO:0000313" key="6">
    <source>
        <dbReference type="Proteomes" id="UP000605970"/>
    </source>
</evidence>
<dbReference type="EMBL" id="JABEBT010000038">
    <property type="protein sequence ID" value="KAF7635750.1"/>
    <property type="molecule type" value="Genomic_DNA"/>
</dbReference>
<dbReference type="PROSITE" id="PS50089">
    <property type="entry name" value="ZF_RING_2"/>
    <property type="match status" value="1"/>
</dbReference>
<dbReference type="AlphaFoldDB" id="A0A8S9ZQQ2"/>
<dbReference type="GO" id="GO:0008270">
    <property type="term" value="F:zinc ion binding"/>
    <property type="evidence" value="ECO:0007669"/>
    <property type="project" value="UniProtKB-KW"/>
</dbReference>
<dbReference type="InterPro" id="IPR001841">
    <property type="entry name" value="Znf_RING"/>
</dbReference>
<dbReference type="InterPro" id="IPR013083">
    <property type="entry name" value="Znf_RING/FYVE/PHD"/>
</dbReference>
<dbReference type="OrthoDB" id="5823472at2759"/>
<keyword evidence="2" id="KW-0862">Zinc</keyword>
<dbReference type="SUPFAM" id="SSF57850">
    <property type="entry name" value="RING/U-box"/>
    <property type="match status" value="1"/>
</dbReference>
<evidence type="ECO:0000259" key="4">
    <source>
        <dbReference type="PROSITE" id="PS50089"/>
    </source>
</evidence>
<keyword evidence="6" id="KW-1185">Reference proteome</keyword>
<accession>A0A8S9ZQQ2</accession>
<dbReference type="Pfam" id="PF13639">
    <property type="entry name" value="zf-RING_2"/>
    <property type="match status" value="1"/>
</dbReference>
<comment type="caution">
    <text evidence="5">The sequence shown here is derived from an EMBL/GenBank/DDBJ whole genome shotgun (WGS) entry which is preliminary data.</text>
</comment>
<gene>
    <name evidence="5" type="ORF">Mgra_00004842</name>
</gene>
<dbReference type="PANTHER" id="PTHR45676">
    <property type="entry name" value="RING-H2 FINGER PROTEIN ATL51-RELATED"/>
    <property type="match status" value="1"/>
</dbReference>
<reference evidence="5" key="1">
    <citation type="journal article" date="2020" name="Ecol. Evol.">
        <title>Genome structure and content of the rice root-knot nematode (Meloidogyne graminicola).</title>
        <authorList>
            <person name="Phan N.T."/>
            <person name="Danchin E.G.J."/>
            <person name="Klopp C."/>
            <person name="Perfus-Barbeoch L."/>
            <person name="Kozlowski D.K."/>
            <person name="Koutsovoulos G.D."/>
            <person name="Lopez-Roques C."/>
            <person name="Bouchez O."/>
            <person name="Zahm M."/>
            <person name="Besnard G."/>
            <person name="Bellafiore S."/>
        </authorList>
    </citation>
    <scope>NUCLEOTIDE SEQUENCE</scope>
    <source>
        <strain evidence="5">VN-18</strain>
    </source>
</reference>
<feature type="non-terminal residue" evidence="5">
    <location>
        <position position="1"/>
    </location>
</feature>
<evidence type="ECO:0000256" key="1">
    <source>
        <dbReference type="ARBA" id="ARBA00022771"/>
    </source>
</evidence>
<keyword evidence="1 3" id="KW-0479">Metal-binding</keyword>
<evidence type="ECO:0000256" key="3">
    <source>
        <dbReference type="PROSITE-ProRule" id="PRU00175"/>
    </source>
</evidence>
<dbReference type="Gene3D" id="3.30.40.10">
    <property type="entry name" value="Zinc/RING finger domain, C3HC4 (zinc finger)"/>
    <property type="match status" value="1"/>
</dbReference>
<name>A0A8S9ZQQ2_9BILA</name>
<organism evidence="5 6">
    <name type="scientific">Meloidogyne graminicola</name>
    <dbReference type="NCBI Taxonomy" id="189291"/>
    <lineage>
        <taxon>Eukaryota</taxon>
        <taxon>Metazoa</taxon>
        <taxon>Ecdysozoa</taxon>
        <taxon>Nematoda</taxon>
        <taxon>Chromadorea</taxon>
        <taxon>Rhabditida</taxon>
        <taxon>Tylenchina</taxon>
        <taxon>Tylenchomorpha</taxon>
        <taxon>Tylenchoidea</taxon>
        <taxon>Meloidogynidae</taxon>
        <taxon>Meloidogyninae</taxon>
        <taxon>Meloidogyne</taxon>
    </lineage>
</organism>
<evidence type="ECO:0000256" key="2">
    <source>
        <dbReference type="ARBA" id="ARBA00022833"/>
    </source>
</evidence>
<protein>
    <submittedName>
        <fullName evidence="5">RING-type domain-containing protein</fullName>
    </submittedName>
</protein>
<feature type="non-terminal residue" evidence="5">
    <location>
        <position position="84"/>
    </location>
</feature>
<feature type="domain" description="RING-type" evidence="4">
    <location>
        <begin position="35"/>
        <end position="77"/>
    </location>
</feature>
<dbReference type="SMART" id="SM00184">
    <property type="entry name" value="RING"/>
    <property type="match status" value="1"/>
</dbReference>
<dbReference type="Proteomes" id="UP000605970">
    <property type="component" value="Unassembled WGS sequence"/>
</dbReference>
<keyword evidence="1 3" id="KW-0863">Zinc-finger</keyword>
<evidence type="ECO:0000313" key="5">
    <source>
        <dbReference type="EMBL" id="KAF7635750.1"/>
    </source>
</evidence>